<evidence type="ECO:0000256" key="1">
    <source>
        <dbReference type="ARBA" id="ARBA00006485"/>
    </source>
</evidence>
<dbReference type="Pfam" id="PF00069">
    <property type="entry name" value="Pkinase"/>
    <property type="match status" value="1"/>
</dbReference>
<reference evidence="7 8" key="3">
    <citation type="journal article" date="2005" name="Science">
        <title>The genome of the African trypanosome Trypanosoma brucei.</title>
        <authorList>
            <person name="Berriman M."/>
            <person name="Ghedin E."/>
            <person name="Hertz-Fowler C."/>
            <person name="Blandin G."/>
            <person name="Renauld H."/>
            <person name="Bartholomeu D.C."/>
            <person name="Lennard N.J."/>
            <person name="Caler E."/>
            <person name="Hamlin N.E."/>
            <person name="Haas B."/>
            <person name="Bohme U."/>
            <person name="Hannick L."/>
            <person name="Aslett M.A."/>
            <person name="Shallom J."/>
            <person name="Marcello L."/>
            <person name="Hou L."/>
            <person name="Wickstead B."/>
            <person name="Alsmark U.C."/>
            <person name="Arrowsmith C."/>
            <person name="Atkin R.J."/>
            <person name="Barron A.J."/>
            <person name="Bringaud F."/>
            <person name="Brooks K."/>
            <person name="Carrington M."/>
            <person name="Cherevach I."/>
            <person name="Chillingworth T.J."/>
            <person name="Churcher C."/>
            <person name="Clark L.N."/>
            <person name="Corton C.H."/>
            <person name="Cronin A."/>
            <person name="Davies R.M."/>
            <person name="Doggett J."/>
            <person name="Djikeng A."/>
            <person name="Feldblyum T."/>
            <person name="Field M.C."/>
            <person name="Fraser A."/>
            <person name="Goodhead I."/>
            <person name="Hance Z."/>
            <person name="Harper D."/>
            <person name="Harris B.R."/>
            <person name="Hauser H."/>
            <person name="Hostetler J."/>
            <person name="Ivens A."/>
            <person name="Jagels K."/>
            <person name="Johnson D."/>
            <person name="Johnson J."/>
            <person name="Jones K."/>
            <person name="Kerhornou A.X."/>
            <person name="Koo H."/>
            <person name="Larke N."/>
            <person name="Landfear S."/>
            <person name="Larkin C."/>
            <person name="Leech V."/>
            <person name="Line A."/>
            <person name="Lord A."/>
            <person name="Macleod A."/>
            <person name="Mooney P.J."/>
            <person name="Moule S."/>
            <person name="Martin D.M."/>
            <person name="Morgan G.W."/>
            <person name="Mungall K."/>
            <person name="Norbertczak H."/>
            <person name="Ormond D."/>
            <person name="Pai G."/>
            <person name="Peacock C.S."/>
            <person name="Peterson J."/>
            <person name="Quail M.A."/>
            <person name="Rabbinowitsch E."/>
            <person name="Rajandream M.A."/>
            <person name="Reitter C."/>
            <person name="Salzberg S.L."/>
            <person name="Sanders M."/>
            <person name="Schobel S."/>
            <person name="Sharp S."/>
            <person name="Simmonds M."/>
            <person name="Simpson A.J."/>
            <person name="Tallon L."/>
            <person name="Turner C.M."/>
            <person name="Tait A."/>
            <person name="Tivey A.R."/>
            <person name="Van Aken S."/>
            <person name="Walker D."/>
            <person name="Wanless D."/>
            <person name="Wang S."/>
            <person name="White B."/>
            <person name="White O."/>
            <person name="Whitehead S."/>
            <person name="Woodward J."/>
            <person name="Wortman J."/>
            <person name="Adams M.D."/>
            <person name="Embley T.M."/>
            <person name="Gull K."/>
            <person name="Ullu E."/>
            <person name="Barry J.D."/>
            <person name="Fairlamb A.H."/>
            <person name="Opperdoes F."/>
            <person name="Barrell B.G."/>
            <person name="Donelson J.E."/>
            <person name="Hall N."/>
            <person name="Fraser C.M."/>
            <person name="Melville S.E."/>
            <person name="El-Sayed N.M."/>
        </authorList>
    </citation>
    <scope>NUCLEOTIDE SEQUENCE [LARGE SCALE GENOMIC DNA]</scope>
    <source>
        <strain evidence="7 8">927/4 GUTat10.1</strain>
    </source>
</reference>
<comment type="similarity">
    <text evidence="1">Belongs to the protein kinase superfamily. CMGC Ser/Thr protein kinase family. CDC2/CDKX subfamily.</text>
</comment>
<dbReference type="PaxDb" id="5691-AAZ11873"/>
<dbReference type="EC" id="2.7.1.-" evidence="6"/>
<dbReference type="InParanoid" id="Q583M3"/>
<dbReference type="PROSITE" id="PS00108">
    <property type="entry name" value="PROTEIN_KINASE_ST"/>
    <property type="match status" value="1"/>
</dbReference>
<evidence type="ECO:0000256" key="3">
    <source>
        <dbReference type="ARBA" id="ARBA00022840"/>
    </source>
</evidence>
<dbReference type="Proteomes" id="UP000008524">
    <property type="component" value="Chromosome 6"/>
</dbReference>
<dbReference type="RefSeq" id="XP_845432.1">
    <property type="nucleotide sequence ID" value="XM_840339.1"/>
</dbReference>
<dbReference type="GO" id="GO:0005634">
    <property type="term" value="C:nucleus"/>
    <property type="evidence" value="ECO:0000318"/>
    <property type="project" value="GO_Central"/>
</dbReference>
<dbReference type="GO" id="GO:0000307">
    <property type="term" value="C:cyclin-dependent protein kinase holoenzyme complex"/>
    <property type="evidence" value="ECO:0000318"/>
    <property type="project" value="GO_Central"/>
</dbReference>
<keyword evidence="8" id="KW-1185">Reference proteome</keyword>
<evidence type="ECO:0000313" key="7">
    <source>
        <dbReference type="EMBL" id="AAZ11873.1"/>
    </source>
</evidence>
<dbReference type="GO" id="GO:0031981">
    <property type="term" value="C:nuclear lumen"/>
    <property type="evidence" value="ECO:0006056"/>
    <property type="project" value="Others"/>
</dbReference>
<dbReference type="KEGG" id="tbr:Tb927.6.3110"/>
<evidence type="ECO:0000313" key="8">
    <source>
        <dbReference type="Proteomes" id="UP000008524"/>
    </source>
</evidence>
<keyword evidence="2" id="KW-0547">Nucleotide-binding</keyword>
<reference evidence="7" key="2">
    <citation type="journal article" date="2005" name="Science">
        <title>Comparative genomics of trypanosomatid parasitic protozoa.</title>
        <authorList>
            <person name="El-Sayed N.M."/>
            <person name="Myler P.J."/>
            <person name="Blandin G."/>
            <person name="Berriman M."/>
            <person name="Crabtree J."/>
            <person name="Aggarwal G."/>
            <person name="Caler E."/>
            <person name="Renauld H."/>
            <person name="Worthey E.A."/>
            <person name="Hertz-Fowler C."/>
            <person name="Ghedin E."/>
            <person name="Peacock C."/>
            <person name="Bartholomeu D.C."/>
            <person name="Haas B.J."/>
            <person name="Tran A.N."/>
            <person name="Wortman J.R."/>
            <person name="Alsmark U.C."/>
            <person name="Angiuoli S."/>
            <person name="Anupama A."/>
            <person name="Badger J."/>
            <person name="Bringaud F."/>
            <person name="Cadag E."/>
            <person name="Carlton J.M."/>
            <person name="Cerqueira G.C."/>
            <person name="Creasy T."/>
            <person name="Delcher A.L."/>
            <person name="Djikeng A."/>
            <person name="Embley T.M."/>
            <person name="Hauser C."/>
            <person name="Ivens A.C."/>
            <person name="Kummerfeld S.K."/>
            <person name="Pereira-Leal J.B."/>
            <person name="Nilsson D."/>
            <person name="Peterson J."/>
            <person name="Salzberg S.L."/>
            <person name="Shallom J."/>
            <person name="Silva J.C."/>
            <person name="Sundaram J."/>
            <person name="Westenberger S."/>
            <person name="White O."/>
            <person name="Melville S.E."/>
            <person name="Donelson J.E."/>
            <person name="Andersson B."/>
            <person name="Stuart K.D."/>
            <person name="Hall N."/>
        </authorList>
    </citation>
    <scope>NUCLEOTIDE SEQUENCE</scope>
    <source>
        <strain evidence="7">927/4 GUTat10.1</strain>
    </source>
</reference>
<dbReference type="InterPro" id="IPR000719">
    <property type="entry name" value="Prot_kinase_dom"/>
</dbReference>
<protein>
    <submittedName>
        <fullName evidence="6">Protein kinase, putative</fullName>
        <ecNumber evidence="6">2.7.1.-</ecNumber>
    </submittedName>
</protein>
<dbReference type="GO" id="GO:0005654">
    <property type="term" value="C:nucleoplasm"/>
    <property type="evidence" value="ECO:0000314"/>
    <property type="project" value="GeneDB"/>
</dbReference>
<dbReference type="GeneID" id="3657950"/>
<dbReference type="GO" id="GO:0097014">
    <property type="term" value="C:ciliary plasm"/>
    <property type="evidence" value="ECO:0000314"/>
    <property type="project" value="GeneDB"/>
</dbReference>
<feature type="compositionally biased region" description="Acidic residues" evidence="4">
    <location>
        <begin position="420"/>
        <end position="433"/>
    </location>
</feature>
<name>Q583M3_TRYB2</name>
<dbReference type="STRING" id="185431.Q583M3"/>
<dbReference type="GO" id="GO:0004693">
    <property type="term" value="F:cyclin-dependent protein serine/threonine kinase activity"/>
    <property type="evidence" value="ECO:0000318"/>
    <property type="project" value="GO_Central"/>
</dbReference>
<evidence type="ECO:0000256" key="4">
    <source>
        <dbReference type="SAM" id="MobiDB-lite"/>
    </source>
</evidence>
<dbReference type="GO" id="GO:0000082">
    <property type="term" value="P:G1/S transition of mitotic cell cycle"/>
    <property type="evidence" value="ECO:0000318"/>
    <property type="project" value="GO_Central"/>
</dbReference>
<evidence type="ECO:0000313" key="6">
    <source>
        <dbReference type="EMBL" id="AAX81014.1"/>
    </source>
</evidence>
<dbReference type="SMART" id="SM00220">
    <property type="entry name" value="S_TKc"/>
    <property type="match status" value="1"/>
</dbReference>
<dbReference type="PANTHER" id="PTHR24056:SF537">
    <property type="entry name" value="KINASE, PUTATIVE-RELATED"/>
    <property type="match status" value="1"/>
</dbReference>
<feature type="domain" description="Protein kinase" evidence="5">
    <location>
        <begin position="34"/>
        <end position="379"/>
    </location>
</feature>
<dbReference type="PROSITE" id="PS50011">
    <property type="entry name" value="PROTEIN_KINASE_DOM"/>
    <property type="match status" value="1"/>
</dbReference>
<keyword evidence="6" id="KW-0808">Transferase</keyword>
<reference evidence="7" key="5">
    <citation type="submission" date="2005-04" db="EMBL/GenBank/DDBJ databases">
        <title>Sequencing, closure, and annotation of Trypanosoma brucei chromosomes 2 through 8.</title>
        <authorList>
            <person name="Ghedin E."/>
            <person name="Blandin G."/>
            <person name="Bartholomeu D."/>
            <person name="Caler E."/>
            <person name="Haas B."/>
            <person name="Hannick L."/>
            <person name="Shallom J."/>
            <person name="Hou L."/>
            <person name="Djikeng A."/>
            <person name="Feldblyum T."/>
            <person name="Hostetler J."/>
            <person name="Johnson J."/>
            <person name="Jones K."/>
            <person name="Koo H.L."/>
            <person name="Larkin C."/>
            <person name="Pai G."/>
            <person name="Peterson J."/>
            <person name="Khalak H.G."/>
            <person name="Salzberg S."/>
            <person name="Simpson A.J."/>
            <person name="Tallon L."/>
            <person name="Van Aken S."/>
            <person name="Wanless D."/>
            <person name="White O."/>
            <person name="Wortman J."/>
            <person name="Fraser C.M."/>
            <person name="El-Sayed N.M.A."/>
        </authorList>
    </citation>
    <scope>NUCLEOTIDE SEQUENCE</scope>
    <source>
        <strain evidence="7">927/4 GUTat10.1</strain>
    </source>
</reference>
<dbReference type="Gene3D" id="3.30.200.20">
    <property type="entry name" value="Phosphorylase Kinase, domain 1"/>
    <property type="match status" value="1"/>
</dbReference>
<accession>Q583M3</accession>
<proteinExistence type="inferred from homology"/>
<dbReference type="Gene3D" id="1.10.510.10">
    <property type="entry name" value="Transferase(Phosphotransferase) domain 1"/>
    <property type="match status" value="1"/>
</dbReference>
<dbReference type="GO" id="GO:0010389">
    <property type="term" value="P:regulation of G2/M transition of mitotic cell cycle"/>
    <property type="evidence" value="ECO:0000318"/>
    <property type="project" value="GO_Central"/>
</dbReference>
<reference evidence="6" key="1">
    <citation type="submission" date="2000-10" db="EMBL/GenBank/DDBJ databases">
        <authorList>
            <person name="El-Sayed N.M."/>
            <person name="Khalak H."/>
            <person name="Adams M.D."/>
        </authorList>
    </citation>
    <scope>NUCLEOTIDE SEQUENCE</scope>
    <source>
        <strain evidence="6">GUTat10.1</strain>
    </source>
</reference>
<dbReference type="InterPro" id="IPR008271">
    <property type="entry name" value="Ser/Thr_kinase_AS"/>
</dbReference>
<dbReference type="eggNOG" id="KOG0594">
    <property type="taxonomic scope" value="Eukaryota"/>
</dbReference>
<dbReference type="GO" id="GO:0030332">
    <property type="term" value="F:cyclin binding"/>
    <property type="evidence" value="ECO:0000318"/>
    <property type="project" value="GO_Central"/>
</dbReference>
<feature type="region of interest" description="Disordered" evidence="4">
    <location>
        <begin position="420"/>
        <end position="439"/>
    </location>
</feature>
<dbReference type="EMBL" id="AC084047">
    <property type="protein sequence ID" value="AAX81014.1"/>
    <property type="molecule type" value="Genomic_DNA"/>
</dbReference>
<dbReference type="GO" id="GO:0004672">
    <property type="term" value="F:protein kinase activity"/>
    <property type="evidence" value="ECO:0000255"/>
    <property type="project" value="GeneDB"/>
</dbReference>
<dbReference type="EMBL" id="CP000069">
    <property type="protein sequence ID" value="AAZ11873.1"/>
    <property type="molecule type" value="Genomic_DNA"/>
</dbReference>
<dbReference type="GO" id="GO:0007165">
    <property type="term" value="P:signal transduction"/>
    <property type="evidence" value="ECO:0000318"/>
    <property type="project" value="GO_Central"/>
</dbReference>
<dbReference type="OMA" id="APHKEMC"/>
<evidence type="ECO:0000256" key="2">
    <source>
        <dbReference type="ARBA" id="ARBA00022741"/>
    </source>
</evidence>
<dbReference type="GO" id="GO:0010468">
    <property type="term" value="P:regulation of gene expression"/>
    <property type="evidence" value="ECO:0000318"/>
    <property type="project" value="GO_Central"/>
</dbReference>
<sequence length="439" mass="48868">MDSPTEFSCGTQWDDDRRGEEPLLPELTLHGCGLRNLSLIVRGAQGAVYSAHDENGNRFAVKRLFTQRSDFGIRGVSEGALREATLLTLVRQEMEKLVHDTAFDVVRLQGVVEAPYKELCLILEYCSLDLSQVVVKSKRHTRSFPLVAEGPQVRCPVLSNMGVVRYLLRGILQILNNLHVNCRIIHRDVKLSNFLVRGDGSVRLSDFGSARLLHETVEEKEAAECVTSDPQDEDEVDCSDPFSHSCEGYTPAAQRTTLIYQAPECLLGERTYTTAVDVWAVGIVFAEILLQRHLFRSVNELTLISDIWRLLGTPSTKGEDPNIQGTNGVTFAAPTEPTVDVKFNDDIVSPEGRDLLKKMLEVDPKKRVTAADALRHSFLTSVDAQLSLKEAPALWREKVKECLEGGTQAVPMGAPFLALDDDEEEEEEEEDVDMNMATL</sequence>
<dbReference type="VEuPathDB" id="TriTrypDB:Tb927.6.3110"/>
<dbReference type="PANTHER" id="PTHR24056">
    <property type="entry name" value="CELL DIVISION PROTEIN KINASE"/>
    <property type="match status" value="1"/>
</dbReference>
<dbReference type="SUPFAM" id="SSF56112">
    <property type="entry name" value="Protein kinase-like (PK-like)"/>
    <property type="match status" value="1"/>
</dbReference>
<dbReference type="InterPro" id="IPR050108">
    <property type="entry name" value="CDK"/>
</dbReference>
<dbReference type="InterPro" id="IPR011009">
    <property type="entry name" value="Kinase-like_dom_sf"/>
</dbReference>
<dbReference type="AlphaFoldDB" id="Q583M3"/>
<accession>D6XI44</accession>
<keyword evidence="6" id="KW-0418">Kinase</keyword>
<keyword evidence="3" id="KW-0067">ATP-binding</keyword>
<dbReference type="GO" id="GO:0005737">
    <property type="term" value="C:cytoplasm"/>
    <property type="evidence" value="ECO:0000314"/>
    <property type="project" value="GeneDB"/>
</dbReference>
<dbReference type="GO" id="GO:0005524">
    <property type="term" value="F:ATP binding"/>
    <property type="evidence" value="ECO:0000255"/>
    <property type="project" value="GeneDB"/>
</dbReference>
<dbReference type="OrthoDB" id="5979581at2759"/>
<evidence type="ECO:0000259" key="5">
    <source>
        <dbReference type="PROSITE" id="PS50011"/>
    </source>
</evidence>
<reference evidence="6" key="4">
    <citation type="submission" date="2005-04" db="EMBL/GenBank/DDBJ databases">
        <title>.</title>
        <authorList>
            <person name="Ghedin E."/>
            <person name="Blandin G."/>
            <person name="Bartholomeu D."/>
            <person name="Caler E."/>
            <person name="Haas B."/>
            <person name="Hannick L."/>
            <person name="Shallom J."/>
            <person name="Hou L."/>
            <person name="Djikeng A."/>
            <person name="Feldblyum T."/>
            <person name="Hostetler J."/>
            <person name="Johnson J."/>
            <person name="Jones K."/>
            <person name="Koo H.L."/>
            <person name="Larkin C."/>
            <person name="Pai G."/>
            <person name="Peterson J."/>
            <person name="Khalak H.G."/>
            <person name="Salzberg S."/>
            <person name="Simpson A.J."/>
            <person name="Tallon L."/>
            <person name="Van Aken S."/>
            <person name="Wanless D."/>
            <person name="White O."/>
            <person name="Wortman J."/>
            <person name="Fraser C.M."/>
            <person name="El-Sayed N.M.A."/>
        </authorList>
    </citation>
    <scope>NUCLEOTIDE SEQUENCE</scope>
    <source>
        <strain evidence="6">GUTat10.1</strain>
    </source>
</reference>
<dbReference type="GO" id="GO:0006468">
    <property type="term" value="P:protein phosphorylation"/>
    <property type="evidence" value="ECO:0000255"/>
    <property type="project" value="GeneDB"/>
</dbReference>
<gene>
    <name evidence="7" type="primary">Tb06.5F5.880</name>
    <name evidence="6" type="ORF">Tb927.6.3110</name>
</gene>
<organism evidence="6 8">
    <name type="scientific">Trypanosoma brucei brucei (strain 927/4 GUTat10.1)</name>
    <dbReference type="NCBI Taxonomy" id="185431"/>
    <lineage>
        <taxon>Eukaryota</taxon>
        <taxon>Discoba</taxon>
        <taxon>Euglenozoa</taxon>
        <taxon>Kinetoplastea</taxon>
        <taxon>Metakinetoplastina</taxon>
        <taxon>Trypanosomatida</taxon>
        <taxon>Trypanosomatidae</taxon>
        <taxon>Trypanosoma</taxon>
    </lineage>
</organism>